<keyword evidence="5" id="KW-0614">Plasmid</keyword>
<proteinExistence type="inferred from homology"/>
<dbReference type="GeneID" id="99507230"/>
<accession>A0AAD0WE23</accession>
<evidence type="ECO:0000256" key="2">
    <source>
        <dbReference type="ARBA" id="ARBA00022723"/>
    </source>
</evidence>
<dbReference type="Gene3D" id="2.170.150.70">
    <property type="match status" value="1"/>
</dbReference>
<dbReference type="RefSeq" id="WP_051501848.1">
    <property type="nucleotide sequence ID" value="NZ_CP032091.1"/>
</dbReference>
<dbReference type="KEGG" id="pdj:D0907_17255"/>
<dbReference type="SUPFAM" id="SSF51316">
    <property type="entry name" value="Mss4-like"/>
    <property type="match status" value="1"/>
</dbReference>
<name>A0AAD0WE23_9GAMM</name>
<dbReference type="GO" id="GO:0016846">
    <property type="term" value="F:carbon-sulfur lyase activity"/>
    <property type="evidence" value="ECO:0007669"/>
    <property type="project" value="InterPro"/>
</dbReference>
<reference evidence="5 6" key="1">
    <citation type="submission" date="2018-08" db="EMBL/GenBank/DDBJ databases">
        <title>Draft genome sequence of Pseudoalteromonas donghaensis HJ51.</title>
        <authorList>
            <person name="Oh J."/>
            <person name="Roh D."/>
        </authorList>
    </citation>
    <scope>NUCLEOTIDE SEQUENCE [LARGE SCALE GENOMIC DNA]</scope>
    <source>
        <strain evidence="5 6">HJ51</strain>
        <plasmid evidence="5 6">unnamed1</plasmid>
    </source>
</reference>
<dbReference type="AlphaFoldDB" id="A0AAD0WE23"/>
<evidence type="ECO:0000256" key="1">
    <source>
        <dbReference type="ARBA" id="ARBA00005495"/>
    </source>
</evidence>
<protein>
    <submittedName>
        <fullName evidence="5">Aldehyde-activating protein</fullName>
    </submittedName>
</protein>
<geneLocation type="plasmid" evidence="5 6">
    <name>unnamed1</name>
</geneLocation>
<feature type="domain" description="CENP-V/GFA" evidence="4">
    <location>
        <begin position="2"/>
        <end position="116"/>
    </location>
</feature>
<evidence type="ECO:0000313" key="6">
    <source>
        <dbReference type="Proteomes" id="UP000264605"/>
    </source>
</evidence>
<evidence type="ECO:0000259" key="4">
    <source>
        <dbReference type="PROSITE" id="PS51891"/>
    </source>
</evidence>
<evidence type="ECO:0000313" key="5">
    <source>
        <dbReference type="EMBL" id="AXV67072.1"/>
    </source>
</evidence>
<organism evidence="5 6">
    <name type="scientific">Pseudoalteromonas lipolytica</name>
    <dbReference type="NCBI Taxonomy" id="570156"/>
    <lineage>
        <taxon>Bacteria</taxon>
        <taxon>Pseudomonadati</taxon>
        <taxon>Pseudomonadota</taxon>
        <taxon>Gammaproteobacteria</taxon>
        <taxon>Alteromonadales</taxon>
        <taxon>Pseudoalteromonadaceae</taxon>
        <taxon>Pseudoalteromonas</taxon>
    </lineage>
</organism>
<dbReference type="EMBL" id="CP032091">
    <property type="protein sequence ID" value="AXV67072.1"/>
    <property type="molecule type" value="Genomic_DNA"/>
</dbReference>
<keyword evidence="2" id="KW-0479">Metal-binding</keyword>
<gene>
    <name evidence="5" type="ORF">D0907_17255</name>
</gene>
<dbReference type="InterPro" id="IPR011057">
    <property type="entry name" value="Mss4-like_sf"/>
</dbReference>
<sequence>MIEASCHCGNIKIAVPEITDTVTSCNCSACSKYASLWAYFSPKDVKFTTIDNSIASYSWGDKTIEFHHCNNCGCLTHYTPTELGNKDKMAVNFRLVNANILNALKIRYFDGADTWKEIKQ</sequence>
<dbReference type="InterPro" id="IPR006913">
    <property type="entry name" value="CENP-V/GFA"/>
</dbReference>
<dbReference type="InterPro" id="IPR052355">
    <property type="entry name" value="CENP-V-like"/>
</dbReference>
<dbReference type="Proteomes" id="UP000264605">
    <property type="component" value="Plasmid unnamed1"/>
</dbReference>
<dbReference type="GO" id="GO:0046872">
    <property type="term" value="F:metal ion binding"/>
    <property type="evidence" value="ECO:0007669"/>
    <property type="project" value="UniProtKB-KW"/>
</dbReference>
<comment type="similarity">
    <text evidence="1">Belongs to the Gfa family.</text>
</comment>
<dbReference type="PROSITE" id="PS51891">
    <property type="entry name" value="CENP_V_GFA"/>
    <property type="match status" value="1"/>
</dbReference>
<dbReference type="Pfam" id="PF04828">
    <property type="entry name" value="GFA"/>
    <property type="match status" value="1"/>
</dbReference>
<dbReference type="PANTHER" id="PTHR28620">
    <property type="entry name" value="CENTROMERE PROTEIN V"/>
    <property type="match status" value="1"/>
</dbReference>
<keyword evidence="3" id="KW-0862">Zinc</keyword>
<dbReference type="PANTHER" id="PTHR28620:SF1">
    <property type="entry name" value="CENP-V_GFA DOMAIN-CONTAINING PROTEIN"/>
    <property type="match status" value="1"/>
</dbReference>
<evidence type="ECO:0000256" key="3">
    <source>
        <dbReference type="ARBA" id="ARBA00022833"/>
    </source>
</evidence>